<dbReference type="PROSITE" id="PS51257">
    <property type="entry name" value="PROKAR_LIPOPROTEIN"/>
    <property type="match status" value="1"/>
</dbReference>
<protein>
    <submittedName>
        <fullName evidence="2">Nitrous-oxide reductase</fullName>
        <ecNumber evidence="2">1.7.2.4</ecNumber>
    </submittedName>
</protein>
<gene>
    <name evidence="2" type="primary">nosZ_2</name>
    <name evidence="2" type="ORF">HRbin22_00813</name>
</gene>
<sequence>MRRALWEFSAGFLAALAFGALLFAACAPSASRPRSLSYDIVIEAFDTTIPEATIEGVTIKNVRAFNVINSPNDLVIPAGTEVTLRVTNKSPISEGFSIDPFNIHEVIKPGETRAITFKADKIGAFTIWCQLHPQNIHLRGTLNVVP</sequence>
<name>A0A2H5Y546_9CHLR</name>
<organism evidence="2 3">
    <name type="scientific">Candidatus Thermoflexus japonica</name>
    <dbReference type="NCBI Taxonomy" id="2035417"/>
    <lineage>
        <taxon>Bacteria</taxon>
        <taxon>Bacillati</taxon>
        <taxon>Chloroflexota</taxon>
        <taxon>Thermoflexia</taxon>
        <taxon>Thermoflexales</taxon>
        <taxon>Thermoflexaceae</taxon>
        <taxon>Thermoflexus</taxon>
    </lineage>
</organism>
<feature type="domain" description="EfeO-type cupredoxin-like" evidence="1">
    <location>
        <begin position="69"/>
        <end position="136"/>
    </location>
</feature>
<dbReference type="Gene3D" id="2.60.40.420">
    <property type="entry name" value="Cupredoxins - blue copper proteins"/>
    <property type="match status" value="1"/>
</dbReference>
<dbReference type="GO" id="GO:0050304">
    <property type="term" value="F:nitrous-oxide reductase activity"/>
    <property type="evidence" value="ECO:0007669"/>
    <property type="project" value="UniProtKB-EC"/>
</dbReference>
<dbReference type="NCBIfam" id="TIGR03096">
    <property type="entry name" value="nitroso_cyanin"/>
    <property type="match status" value="1"/>
</dbReference>
<comment type="caution">
    <text evidence="2">The sequence shown here is derived from an EMBL/GenBank/DDBJ whole genome shotgun (WGS) entry which is preliminary data.</text>
</comment>
<dbReference type="Pfam" id="PF13473">
    <property type="entry name" value="Cupredoxin_1"/>
    <property type="match status" value="1"/>
</dbReference>
<dbReference type="SUPFAM" id="SSF49503">
    <property type="entry name" value="Cupredoxins"/>
    <property type="match status" value="1"/>
</dbReference>
<dbReference type="InterPro" id="IPR008972">
    <property type="entry name" value="Cupredoxin"/>
</dbReference>
<evidence type="ECO:0000259" key="1">
    <source>
        <dbReference type="Pfam" id="PF13473"/>
    </source>
</evidence>
<dbReference type="CDD" id="cd04215">
    <property type="entry name" value="Nitrosocyanin"/>
    <property type="match status" value="1"/>
</dbReference>
<dbReference type="InterPro" id="IPR017527">
    <property type="entry name" value="Nitrosocyanin"/>
</dbReference>
<proteinExistence type="predicted"/>
<accession>A0A2H5Y546</accession>
<reference evidence="3" key="1">
    <citation type="submission" date="2017-09" db="EMBL/GenBank/DDBJ databases">
        <title>Metaegenomics of thermophilic ammonia-oxidizing enrichment culture.</title>
        <authorList>
            <person name="Kato S."/>
            <person name="Suzuki K."/>
        </authorList>
    </citation>
    <scope>NUCLEOTIDE SEQUENCE [LARGE SCALE GENOMIC DNA]</scope>
</reference>
<dbReference type="Proteomes" id="UP000236642">
    <property type="component" value="Unassembled WGS sequence"/>
</dbReference>
<dbReference type="AlphaFoldDB" id="A0A2H5Y546"/>
<evidence type="ECO:0000313" key="2">
    <source>
        <dbReference type="EMBL" id="GBD08573.1"/>
    </source>
</evidence>
<dbReference type="EC" id="1.7.2.4" evidence="2"/>
<dbReference type="EMBL" id="BEHY01000012">
    <property type="protein sequence ID" value="GBD08573.1"/>
    <property type="molecule type" value="Genomic_DNA"/>
</dbReference>
<dbReference type="InterPro" id="IPR028096">
    <property type="entry name" value="EfeO_Cupredoxin"/>
</dbReference>
<keyword evidence="2" id="KW-0560">Oxidoreductase</keyword>
<evidence type="ECO:0000313" key="3">
    <source>
        <dbReference type="Proteomes" id="UP000236642"/>
    </source>
</evidence>